<proteinExistence type="predicted"/>
<feature type="region of interest" description="Disordered" evidence="1">
    <location>
        <begin position="394"/>
        <end position="429"/>
    </location>
</feature>
<feature type="region of interest" description="Disordered" evidence="1">
    <location>
        <begin position="675"/>
        <end position="791"/>
    </location>
</feature>
<keyword evidence="4" id="KW-1185">Reference proteome</keyword>
<dbReference type="OrthoDB" id="8192746at2759"/>
<keyword evidence="2" id="KW-0732">Signal</keyword>
<reference evidence="3 4" key="2">
    <citation type="journal article" date="2007" name="PLoS Biol.">
        <title>Principles of genome evolution in the Drosophila melanogaster species group.</title>
        <authorList>
            <person name="Ranz J.M."/>
            <person name="Maurin D."/>
            <person name="Chan Y.S."/>
            <person name="von Grotthuss M."/>
            <person name="Hillier L.W."/>
            <person name="Roote J."/>
            <person name="Ashburner M."/>
            <person name="Bergman C.M."/>
        </authorList>
    </citation>
    <scope>NUCLEOTIDE SEQUENCE [LARGE SCALE GENOMIC DNA]</scope>
    <source>
        <strain evidence="4">Tai18E2 / Tucson 14021-0261.01</strain>
    </source>
</reference>
<feature type="region of interest" description="Disordered" evidence="1">
    <location>
        <begin position="348"/>
        <end position="375"/>
    </location>
</feature>
<dbReference type="AlphaFoldDB" id="A0A0R1EAN4"/>
<feature type="compositionally biased region" description="Low complexity" evidence="1">
    <location>
        <begin position="750"/>
        <end position="761"/>
    </location>
</feature>
<reference evidence="3 4" key="1">
    <citation type="journal article" date="2007" name="Nature">
        <title>Evolution of genes and genomes on the Drosophila phylogeny.</title>
        <authorList>
            <consortium name="Drosophila 12 Genomes Consortium"/>
            <person name="Clark A.G."/>
            <person name="Eisen M.B."/>
            <person name="Smith D.R."/>
            <person name="Bergman C.M."/>
            <person name="Oliver B."/>
            <person name="Markow T.A."/>
            <person name="Kaufman T.C."/>
            <person name="Kellis M."/>
            <person name="Gelbart W."/>
            <person name="Iyer V.N."/>
            <person name="Pollard D.A."/>
            <person name="Sackton T.B."/>
            <person name="Larracuente A.M."/>
            <person name="Singh N.D."/>
            <person name="Abad J.P."/>
            <person name="Abt D.N."/>
            <person name="Adryan B."/>
            <person name="Aguade M."/>
            <person name="Akashi H."/>
            <person name="Anderson W.W."/>
            <person name="Aquadro C.F."/>
            <person name="Ardell D.H."/>
            <person name="Arguello R."/>
            <person name="Artieri C.G."/>
            <person name="Barbash D.A."/>
            <person name="Barker D."/>
            <person name="Barsanti P."/>
            <person name="Batterham P."/>
            <person name="Batzoglou S."/>
            <person name="Begun D."/>
            <person name="Bhutkar A."/>
            <person name="Blanco E."/>
            <person name="Bosak S.A."/>
            <person name="Bradley R.K."/>
            <person name="Brand A.D."/>
            <person name="Brent M.R."/>
            <person name="Brooks A.N."/>
            <person name="Brown R.H."/>
            <person name="Butlin R.K."/>
            <person name="Caggese C."/>
            <person name="Calvi B.R."/>
            <person name="Bernardo de Carvalho A."/>
            <person name="Caspi A."/>
            <person name="Castrezana S."/>
            <person name="Celniker S.E."/>
            <person name="Chang J.L."/>
            <person name="Chapple C."/>
            <person name="Chatterji S."/>
            <person name="Chinwalla A."/>
            <person name="Civetta A."/>
            <person name="Clifton S.W."/>
            <person name="Comeron J.M."/>
            <person name="Costello J.C."/>
            <person name="Coyne J.A."/>
            <person name="Daub J."/>
            <person name="David R.G."/>
            <person name="Delcher A.L."/>
            <person name="Delehaunty K."/>
            <person name="Do C.B."/>
            <person name="Ebling H."/>
            <person name="Edwards K."/>
            <person name="Eickbush T."/>
            <person name="Evans J.D."/>
            <person name="Filipski A."/>
            <person name="Findeiss S."/>
            <person name="Freyhult E."/>
            <person name="Fulton L."/>
            <person name="Fulton R."/>
            <person name="Garcia A.C."/>
            <person name="Gardiner A."/>
            <person name="Garfield D.A."/>
            <person name="Garvin B.E."/>
            <person name="Gibson G."/>
            <person name="Gilbert D."/>
            <person name="Gnerre S."/>
            <person name="Godfrey J."/>
            <person name="Good R."/>
            <person name="Gotea V."/>
            <person name="Gravely B."/>
            <person name="Greenberg A.J."/>
            <person name="Griffiths-Jones S."/>
            <person name="Gross S."/>
            <person name="Guigo R."/>
            <person name="Gustafson E.A."/>
            <person name="Haerty W."/>
            <person name="Hahn M.W."/>
            <person name="Halligan D.L."/>
            <person name="Halpern A.L."/>
            <person name="Halter G.M."/>
            <person name="Han M.V."/>
            <person name="Heger A."/>
            <person name="Hillier L."/>
            <person name="Hinrichs A.S."/>
            <person name="Holmes I."/>
            <person name="Hoskins R.A."/>
            <person name="Hubisz M.J."/>
            <person name="Hultmark D."/>
            <person name="Huntley M.A."/>
            <person name="Jaffe D.B."/>
            <person name="Jagadeeshan S."/>
            <person name="Jeck W.R."/>
            <person name="Johnson J."/>
            <person name="Jones C.D."/>
            <person name="Jordan W.C."/>
            <person name="Karpen G.H."/>
            <person name="Kataoka E."/>
            <person name="Keightley P.D."/>
            <person name="Kheradpour P."/>
            <person name="Kirkness E.F."/>
            <person name="Koerich L.B."/>
            <person name="Kristiansen K."/>
            <person name="Kudrna D."/>
            <person name="Kulathinal R.J."/>
            <person name="Kumar S."/>
            <person name="Kwok R."/>
            <person name="Lander E."/>
            <person name="Langley C.H."/>
            <person name="Lapoint R."/>
            <person name="Lazzaro B.P."/>
            <person name="Lee S.J."/>
            <person name="Levesque L."/>
            <person name="Li R."/>
            <person name="Lin C.F."/>
            <person name="Lin M.F."/>
            <person name="Lindblad-Toh K."/>
            <person name="Llopart A."/>
            <person name="Long M."/>
            <person name="Low L."/>
            <person name="Lozovsky E."/>
            <person name="Lu J."/>
            <person name="Luo M."/>
            <person name="Machado C.A."/>
            <person name="Makalowski W."/>
            <person name="Marzo M."/>
            <person name="Matsuda M."/>
            <person name="Matzkin L."/>
            <person name="McAllister B."/>
            <person name="McBride C.S."/>
            <person name="McKernan B."/>
            <person name="McKernan K."/>
            <person name="Mendez-Lago M."/>
            <person name="Minx P."/>
            <person name="Mollenhauer M.U."/>
            <person name="Montooth K."/>
            <person name="Mount S.M."/>
            <person name="Mu X."/>
            <person name="Myers E."/>
            <person name="Negre B."/>
            <person name="Newfeld S."/>
            <person name="Nielsen R."/>
            <person name="Noor M.A."/>
            <person name="O'Grady P."/>
            <person name="Pachter L."/>
            <person name="Papaceit M."/>
            <person name="Parisi M.J."/>
            <person name="Parisi M."/>
            <person name="Parts L."/>
            <person name="Pedersen J.S."/>
            <person name="Pesole G."/>
            <person name="Phillippy A.M."/>
            <person name="Ponting C.P."/>
            <person name="Pop M."/>
            <person name="Porcelli D."/>
            <person name="Powell J.R."/>
            <person name="Prohaska S."/>
            <person name="Pruitt K."/>
            <person name="Puig M."/>
            <person name="Quesneville H."/>
            <person name="Ram K.R."/>
            <person name="Rand D."/>
            <person name="Rasmussen M.D."/>
            <person name="Reed L.K."/>
            <person name="Reenan R."/>
            <person name="Reily A."/>
            <person name="Remington K.A."/>
            <person name="Rieger T.T."/>
            <person name="Ritchie M.G."/>
            <person name="Robin C."/>
            <person name="Rogers Y.H."/>
            <person name="Rohde C."/>
            <person name="Rozas J."/>
            <person name="Rubenfield M.J."/>
            <person name="Ruiz A."/>
            <person name="Russo S."/>
            <person name="Salzberg S.L."/>
            <person name="Sanchez-Gracia A."/>
            <person name="Saranga D.J."/>
            <person name="Sato H."/>
            <person name="Schaeffer S.W."/>
            <person name="Schatz M.C."/>
            <person name="Schlenke T."/>
            <person name="Schwartz R."/>
            <person name="Segarra C."/>
            <person name="Singh R.S."/>
            <person name="Sirot L."/>
            <person name="Sirota M."/>
            <person name="Sisneros N.B."/>
            <person name="Smith C.D."/>
            <person name="Smith T.F."/>
            <person name="Spieth J."/>
            <person name="Stage D.E."/>
            <person name="Stark A."/>
            <person name="Stephan W."/>
            <person name="Strausberg R.L."/>
            <person name="Strempel S."/>
            <person name="Sturgill D."/>
            <person name="Sutton G."/>
            <person name="Sutton G.G."/>
            <person name="Tao W."/>
            <person name="Teichmann S."/>
            <person name="Tobari Y.N."/>
            <person name="Tomimura Y."/>
            <person name="Tsolas J.M."/>
            <person name="Valente V.L."/>
            <person name="Venter E."/>
            <person name="Venter J.C."/>
            <person name="Vicario S."/>
            <person name="Vieira F.G."/>
            <person name="Vilella A.J."/>
            <person name="Villasante A."/>
            <person name="Walenz B."/>
            <person name="Wang J."/>
            <person name="Wasserman M."/>
            <person name="Watts T."/>
            <person name="Wilson D."/>
            <person name="Wilson R.K."/>
            <person name="Wing R.A."/>
            <person name="Wolfner M.F."/>
            <person name="Wong A."/>
            <person name="Wong G.K."/>
            <person name="Wu C.I."/>
            <person name="Wu G."/>
            <person name="Yamamoto D."/>
            <person name="Yang H.P."/>
            <person name="Yang S.P."/>
            <person name="Yorke J.A."/>
            <person name="Yoshida K."/>
            <person name="Zdobnov E."/>
            <person name="Zhang P."/>
            <person name="Zhang Y."/>
            <person name="Zimin A.V."/>
            <person name="Baldwin J."/>
            <person name="Abdouelleil A."/>
            <person name="Abdulkadir J."/>
            <person name="Abebe A."/>
            <person name="Abera B."/>
            <person name="Abreu J."/>
            <person name="Acer S.C."/>
            <person name="Aftuck L."/>
            <person name="Alexander A."/>
            <person name="An P."/>
            <person name="Anderson E."/>
            <person name="Anderson S."/>
            <person name="Arachi H."/>
            <person name="Azer M."/>
            <person name="Bachantsang P."/>
            <person name="Barry A."/>
            <person name="Bayul T."/>
            <person name="Berlin A."/>
            <person name="Bessette D."/>
            <person name="Bloom T."/>
            <person name="Blye J."/>
            <person name="Boguslavskiy L."/>
            <person name="Bonnet C."/>
            <person name="Boukhgalter B."/>
            <person name="Bourzgui I."/>
            <person name="Brown A."/>
            <person name="Cahill P."/>
            <person name="Channer S."/>
            <person name="Cheshatsang Y."/>
            <person name="Chuda L."/>
            <person name="Citroen M."/>
            <person name="Collymore A."/>
            <person name="Cooke P."/>
            <person name="Costello M."/>
            <person name="D'Aco K."/>
            <person name="Daza R."/>
            <person name="De Haan G."/>
            <person name="DeGray S."/>
            <person name="DeMaso C."/>
            <person name="Dhargay N."/>
            <person name="Dooley K."/>
            <person name="Dooley E."/>
            <person name="Doricent M."/>
            <person name="Dorje P."/>
            <person name="Dorjee K."/>
            <person name="Dupes A."/>
            <person name="Elong R."/>
            <person name="Falk J."/>
            <person name="Farina A."/>
            <person name="Faro S."/>
            <person name="Ferguson D."/>
            <person name="Fisher S."/>
            <person name="Foley C.D."/>
            <person name="Franke A."/>
            <person name="Friedrich D."/>
            <person name="Gadbois L."/>
            <person name="Gearin G."/>
            <person name="Gearin C.R."/>
            <person name="Giannoukos G."/>
            <person name="Goode T."/>
            <person name="Graham J."/>
            <person name="Grandbois E."/>
            <person name="Grewal S."/>
            <person name="Gyaltsen K."/>
            <person name="Hafez N."/>
            <person name="Hagos B."/>
            <person name="Hall J."/>
            <person name="Henson C."/>
            <person name="Hollinger A."/>
            <person name="Honan T."/>
            <person name="Huard M.D."/>
            <person name="Hughes L."/>
            <person name="Hurhula B."/>
            <person name="Husby M.E."/>
            <person name="Kamat A."/>
            <person name="Kanga B."/>
            <person name="Kashin S."/>
            <person name="Khazanovich D."/>
            <person name="Kisner P."/>
            <person name="Lance K."/>
            <person name="Lara M."/>
            <person name="Lee W."/>
            <person name="Lennon N."/>
            <person name="Letendre F."/>
            <person name="LeVine R."/>
            <person name="Lipovsky A."/>
            <person name="Liu X."/>
            <person name="Liu J."/>
            <person name="Liu S."/>
            <person name="Lokyitsang T."/>
            <person name="Lokyitsang Y."/>
            <person name="Lubonja R."/>
            <person name="Lui A."/>
            <person name="MacDonald P."/>
            <person name="Magnisalis V."/>
            <person name="Maru K."/>
            <person name="Matthews C."/>
            <person name="McCusker W."/>
            <person name="McDonough S."/>
            <person name="Mehta T."/>
            <person name="Meldrim J."/>
            <person name="Meneus L."/>
            <person name="Mihai O."/>
            <person name="Mihalev A."/>
            <person name="Mihova T."/>
            <person name="Mittelman R."/>
            <person name="Mlenga V."/>
            <person name="Montmayeur A."/>
            <person name="Mulrain L."/>
            <person name="Navidi A."/>
            <person name="Naylor J."/>
            <person name="Negash T."/>
            <person name="Nguyen T."/>
            <person name="Nguyen N."/>
            <person name="Nicol R."/>
            <person name="Norbu C."/>
            <person name="Norbu N."/>
            <person name="Novod N."/>
            <person name="O'Neill B."/>
            <person name="Osman S."/>
            <person name="Markiewicz E."/>
            <person name="Oyono O.L."/>
            <person name="Patti C."/>
            <person name="Phunkhang P."/>
            <person name="Pierre F."/>
            <person name="Priest M."/>
            <person name="Raghuraman S."/>
            <person name="Rege F."/>
            <person name="Reyes R."/>
            <person name="Rise C."/>
            <person name="Rogov P."/>
            <person name="Ross K."/>
            <person name="Ryan E."/>
            <person name="Settipalli S."/>
            <person name="Shea T."/>
            <person name="Sherpa N."/>
            <person name="Shi L."/>
            <person name="Shih D."/>
            <person name="Sparrow T."/>
            <person name="Spaulding J."/>
            <person name="Stalker J."/>
            <person name="Stange-Thomann N."/>
            <person name="Stavropoulos S."/>
            <person name="Stone C."/>
            <person name="Strader C."/>
            <person name="Tesfaye S."/>
            <person name="Thomson T."/>
            <person name="Thoulutsang Y."/>
            <person name="Thoulutsang D."/>
            <person name="Topham K."/>
            <person name="Topping I."/>
            <person name="Tsamla T."/>
            <person name="Vassiliev H."/>
            <person name="Vo A."/>
            <person name="Wangchuk T."/>
            <person name="Wangdi T."/>
            <person name="Weiand M."/>
            <person name="Wilkinson J."/>
            <person name="Wilson A."/>
            <person name="Yadav S."/>
            <person name="Young G."/>
            <person name="Yu Q."/>
            <person name="Zembek L."/>
            <person name="Zhong D."/>
            <person name="Zimmer A."/>
            <person name="Zwirko Z."/>
            <person name="Jaffe D.B."/>
            <person name="Alvarez P."/>
            <person name="Brockman W."/>
            <person name="Butler J."/>
            <person name="Chin C."/>
            <person name="Gnerre S."/>
            <person name="Grabherr M."/>
            <person name="Kleber M."/>
            <person name="Mauceli E."/>
            <person name="MacCallum I."/>
        </authorList>
    </citation>
    <scope>NUCLEOTIDE SEQUENCE [LARGE SCALE GENOMIC DNA]</scope>
    <source>
        <strain evidence="4">Tai18E2 / Tucson 14021-0261.01</strain>
    </source>
</reference>
<evidence type="ECO:0000256" key="2">
    <source>
        <dbReference type="SAM" id="SignalP"/>
    </source>
</evidence>
<sequence length="834" mass="90197">MLPECLALIALLQLGGVTRALPTIQGGNARQQLDKSFFQPPEIEQTIDEVQKILANDPALPRLTRGEIEELYEKVTREEYEKSLEAGDMSRADSMRALMLVLPFNTDNNTEENLQELYTRPPVTRVIDAYTPPDPVKFLTADPSALPRSTVPGGNPAVAATTYKPAYGLLHGQTNPLQQQQFRPMPQATTYHPPAPPPVVYQDFRPVTAASLHSANPAAAPAAARFSSHYSAKNAQFLRKPKPSEGAGGSVSSTVKPVADILESLGIVSGGKSDSAHKRYALDDYYPAESAPQPSVVAVADLRGLQGARIRPEAYSNFKPLNIGEELRVKPEVEGYLTRFGIVRKAPKALKKEAKPTEEPTGAHTELSTATARLPPTGNAELAKLLENLQELERLQSQPKRKPPKSTTTSTTTTTTSTTTTTTPAPVPLITHGEPLLIEAKKPRRRIDPNIDLNFANAGNHSSQHKQPIFTTVQTQPPTTPAALRLVPARRAPTTPSSGPRKADLEELQKLLYNTQQLQKLGVALPHELSQQLESQLQATSSSTSSTTTTTSTTPAPAQVHDTSSPAVFSLTTSRPRVRPIPDPKPTTESSLQLPVFSATKIIEAAIKRAANRIGVSTELAPKQGLPSDLVKGLGVGSGFRRRSDEGDAEDLHEGDEREGELDGDLMAEFSELNYQLAKPEPETPKKKRDDNETLKARRQSVEKATTEGGKQKDAEDPPATTQSPTKISLSLGLDDIDGDTKGTIEEEGSSSASTTTTTTTEEPRNGSLDDLADSFGPDPVSEEPPPPKKKNGFYFLADWNSFLEVGDGDDQVVVRLSPKIGDPRLFLPVKIPS</sequence>
<feature type="chain" id="PRO_5006403381" evidence="2">
    <location>
        <begin position="21"/>
        <end position="834"/>
    </location>
</feature>
<feature type="compositionally biased region" description="Polar residues" evidence="1">
    <location>
        <begin position="561"/>
        <end position="575"/>
    </location>
</feature>
<evidence type="ECO:0000313" key="4">
    <source>
        <dbReference type="Proteomes" id="UP000002282"/>
    </source>
</evidence>
<dbReference type="Proteomes" id="UP000002282">
    <property type="component" value="Chromosome X"/>
</dbReference>
<gene>
    <name evidence="3" type="primary">Dyak\GE28460</name>
    <name evidence="3" type="synonym">GE28460</name>
    <name evidence="3" type="ORF">Dyak_GE28460</name>
</gene>
<accession>A0A0R1EAN4</accession>
<feature type="compositionally biased region" description="Basic and acidic residues" evidence="1">
    <location>
        <begin position="680"/>
        <end position="716"/>
    </location>
</feature>
<feature type="compositionally biased region" description="Basic and acidic residues" evidence="1">
    <location>
        <begin position="642"/>
        <end position="656"/>
    </location>
</feature>
<feature type="compositionally biased region" description="Low complexity" evidence="1">
    <location>
        <begin position="406"/>
        <end position="423"/>
    </location>
</feature>
<protein>
    <submittedName>
        <fullName evidence="3">Uncharacterized protein</fullName>
    </submittedName>
</protein>
<feature type="signal peptide" evidence="2">
    <location>
        <begin position="1"/>
        <end position="20"/>
    </location>
</feature>
<feature type="compositionally biased region" description="Low complexity" evidence="1">
    <location>
        <begin position="534"/>
        <end position="554"/>
    </location>
</feature>
<feature type="region of interest" description="Disordered" evidence="1">
    <location>
        <begin position="534"/>
        <end position="592"/>
    </location>
</feature>
<name>A0A0R1EAN4_DROYA</name>
<evidence type="ECO:0000313" key="3">
    <source>
        <dbReference type="EMBL" id="KRK05806.1"/>
    </source>
</evidence>
<dbReference type="KEGG" id="dya:Dyak_GE28460"/>
<organism evidence="3 4">
    <name type="scientific">Drosophila yakuba</name>
    <name type="common">Fruit fly</name>
    <dbReference type="NCBI Taxonomy" id="7245"/>
    <lineage>
        <taxon>Eukaryota</taxon>
        <taxon>Metazoa</taxon>
        <taxon>Ecdysozoa</taxon>
        <taxon>Arthropoda</taxon>
        <taxon>Hexapoda</taxon>
        <taxon>Insecta</taxon>
        <taxon>Pterygota</taxon>
        <taxon>Neoptera</taxon>
        <taxon>Endopterygota</taxon>
        <taxon>Diptera</taxon>
        <taxon>Brachycera</taxon>
        <taxon>Muscomorpha</taxon>
        <taxon>Ephydroidea</taxon>
        <taxon>Drosophilidae</taxon>
        <taxon>Drosophila</taxon>
        <taxon>Sophophora</taxon>
    </lineage>
</organism>
<evidence type="ECO:0000256" key="1">
    <source>
        <dbReference type="SAM" id="MobiDB-lite"/>
    </source>
</evidence>
<dbReference type="EMBL" id="CM000162">
    <property type="protein sequence ID" value="KRK05806.1"/>
    <property type="molecule type" value="Genomic_DNA"/>
</dbReference>
<feature type="region of interest" description="Disordered" evidence="1">
    <location>
        <begin position="623"/>
        <end position="662"/>
    </location>
</feature>